<feature type="transmembrane region" description="Helical" evidence="1">
    <location>
        <begin position="32"/>
        <end position="50"/>
    </location>
</feature>
<reference evidence="2 3" key="1">
    <citation type="submission" date="2020-11" db="EMBL/GenBank/DDBJ databases">
        <title>Genome seq and assembly of Sphingosinicella sp.</title>
        <authorList>
            <person name="Chhetri G."/>
        </authorList>
    </citation>
    <scope>NUCLEOTIDE SEQUENCE [LARGE SCALE GENOMIC DNA]</scope>
    <source>
        <strain evidence="2 3">UDD2</strain>
    </source>
</reference>
<keyword evidence="1" id="KW-1133">Transmembrane helix</keyword>
<accession>A0A7T2GL70</accession>
<gene>
    <name evidence="2" type="ORF">IC614_02880</name>
</gene>
<evidence type="ECO:0000256" key="1">
    <source>
        <dbReference type="SAM" id="Phobius"/>
    </source>
</evidence>
<dbReference type="AlphaFoldDB" id="A0A7T2GL70"/>
<evidence type="ECO:0000313" key="2">
    <source>
        <dbReference type="EMBL" id="QPQ55563.1"/>
    </source>
</evidence>
<evidence type="ECO:0000313" key="3">
    <source>
        <dbReference type="Proteomes" id="UP000594873"/>
    </source>
</evidence>
<keyword evidence="3" id="KW-1185">Reference proteome</keyword>
<keyword evidence="1" id="KW-0812">Transmembrane</keyword>
<protein>
    <submittedName>
        <fullName evidence="2">Uncharacterized protein</fullName>
    </submittedName>
</protein>
<sequence>MSETILTVMSVITALLLFVCPGWFFLFLLPAWLGWPLALGSAAVGPWMLYRIDRDLYGERK</sequence>
<dbReference type="Proteomes" id="UP000594873">
    <property type="component" value="Chromosome"/>
</dbReference>
<keyword evidence="1" id="KW-0472">Membrane</keyword>
<name>A0A7T2GL70_9SPHN</name>
<dbReference type="KEGG" id="sflv:IC614_02880"/>
<proteinExistence type="predicted"/>
<feature type="transmembrane region" description="Helical" evidence="1">
    <location>
        <begin position="5"/>
        <end position="26"/>
    </location>
</feature>
<dbReference type="EMBL" id="CP065592">
    <property type="protein sequence ID" value="QPQ55563.1"/>
    <property type="molecule type" value="Genomic_DNA"/>
</dbReference>
<organism evidence="2 3">
    <name type="scientific">Allosphingosinicella flava</name>
    <dbReference type="NCBI Taxonomy" id="2771430"/>
    <lineage>
        <taxon>Bacteria</taxon>
        <taxon>Pseudomonadati</taxon>
        <taxon>Pseudomonadota</taxon>
        <taxon>Alphaproteobacteria</taxon>
        <taxon>Sphingomonadales</taxon>
        <taxon>Sphingomonadaceae</taxon>
        <taxon>Allosphingosinicella</taxon>
    </lineage>
</organism>